<comment type="caution">
    <text evidence="1">The sequence shown here is derived from an EMBL/GenBank/DDBJ whole genome shotgun (WGS) entry which is preliminary data.</text>
</comment>
<evidence type="ECO:0000313" key="1">
    <source>
        <dbReference type="EMBL" id="MCX2979734.1"/>
    </source>
</evidence>
<accession>A0ABT3TBS5</accession>
<dbReference type="RefSeq" id="WP_279243733.1">
    <property type="nucleotide sequence ID" value="NZ_SHNN01000001.1"/>
</dbReference>
<proteinExistence type="predicted"/>
<dbReference type="PANTHER" id="PTHR34290">
    <property type="entry name" value="SI:CH73-390P7.2"/>
    <property type="match status" value="1"/>
</dbReference>
<sequence>MTAGHDTLYYDGNCGLCNAEMQRLREVKADSLELVDIHSVSDDCNLPDSDQLLQQLHLQTADGAFVIGLEANISAWEHTPYAGRWRLLRLPVVRQLAEIGYALWARWRYRRLYHNANV</sequence>
<dbReference type="InterPro" id="IPR044691">
    <property type="entry name" value="DCC1_Trx"/>
</dbReference>
<reference evidence="1" key="1">
    <citation type="submission" date="2019-02" db="EMBL/GenBank/DDBJ databases">
        <authorList>
            <person name="Li S.-H."/>
        </authorList>
    </citation>
    <scope>NUCLEOTIDE SEQUENCE</scope>
    <source>
        <strain evidence="1">IMCC14734</strain>
    </source>
</reference>
<dbReference type="Pfam" id="PF04134">
    <property type="entry name" value="DCC1-like"/>
    <property type="match status" value="1"/>
</dbReference>
<dbReference type="PANTHER" id="PTHR34290:SF2">
    <property type="entry name" value="OS04G0668800 PROTEIN"/>
    <property type="match status" value="1"/>
</dbReference>
<evidence type="ECO:0000313" key="2">
    <source>
        <dbReference type="Proteomes" id="UP001143362"/>
    </source>
</evidence>
<gene>
    <name evidence="1" type="ORF">EYC98_02525</name>
</gene>
<dbReference type="EMBL" id="SHNN01000001">
    <property type="protein sequence ID" value="MCX2979734.1"/>
    <property type="molecule type" value="Genomic_DNA"/>
</dbReference>
<keyword evidence="2" id="KW-1185">Reference proteome</keyword>
<dbReference type="Proteomes" id="UP001143362">
    <property type="component" value="Unassembled WGS sequence"/>
</dbReference>
<organism evidence="1 2">
    <name type="scientific">Candidatus Litorirhabdus singularis</name>
    <dbReference type="NCBI Taxonomy" id="2518993"/>
    <lineage>
        <taxon>Bacteria</taxon>
        <taxon>Pseudomonadati</taxon>
        <taxon>Pseudomonadota</taxon>
        <taxon>Gammaproteobacteria</taxon>
        <taxon>Cellvibrionales</taxon>
        <taxon>Halieaceae</taxon>
        <taxon>Candidatus Litorirhabdus</taxon>
    </lineage>
</organism>
<name>A0ABT3TBS5_9GAMM</name>
<protein>
    <submittedName>
        <fullName evidence="1">DUF393 domain-containing protein</fullName>
    </submittedName>
</protein>
<dbReference type="InterPro" id="IPR007263">
    <property type="entry name" value="DCC1-like"/>
</dbReference>